<reference evidence="2" key="1">
    <citation type="submission" date="2013-05" db="EMBL/GenBank/DDBJ databases">
        <title>Genome assembly of Cystobacter fuscus DSM 2262.</title>
        <authorList>
            <person name="Sharma G."/>
            <person name="Khatri I."/>
            <person name="Kaur C."/>
            <person name="Mayilraj S."/>
            <person name="Subramanian S."/>
        </authorList>
    </citation>
    <scope>NUCLEOTIDE SEQUENCE [LARGE SCALE GENOMIC DNA]</scope>
    <source>
        <strain evidence="2">DSM 2262</strain>
    </source>
</reference>
<gene>
    <name evidence="2" type="ORF">D187_008654</name>
</gene>
<proteinExistence type="predicted"/>
<evidence type="ECO:0000313" key="3">
    <source>
        <dbReference type="Proteomes" id="UP000011682"/>
    </source>
</evidence>
<dbReference type="AlphaFoldDB" id="S9PHB2"/>
<sequence>MLGLLRRLGLAVMAANPDAGTMALPEPLQSVASCSLPFRLGEAERQTAKFVEVGGERAVRVQEASESWGTTGLVASREWLVIPGTCRHMALSLLCGAGSPECSARILHRPEQPPTDTERVTLRSWLGGDPLDARRPEHQSASVGRLEQLPPPSEDTATSITARAVTQPPPNWLPGPPVSQTRSWSESDTLEEPYALDEGPRGFVVSGRVYSLHRGDCCVRPKEVRTWGSARLHVFSTGGKWTVQRTYVVLEQPKRGRSQWLFTAGPGLRVLGVHQGRAWLEEPVFMDPGFSLVAIELDTGAVWHLALDASPTFEPDEYRADRVTPQGLLLKSVEGGRREPKLVSWAPLERALREAKPPTR</sequence>
<organism evidence="2 3">
    <name type="scientific">Cystobacter fuscus (strain ATCC 25194 / DSM 2262 / NBRC 100088 / M29)</name>
    <dbReference type="NCBI Taxonomy" id="1242864"/>
    <lineage>
        <taxon>Bacteria</taxon>
        <taxon>Pseudomonadati</taxon>
        <taxon>Myxococcota</taxon>
        <taxon>Myxococcia</taxon>
        <taxon>Myxococcales</taxon>
        <taxon>Cystobacterineae</taxon>
        <taxon>Archangiaceae</taxon>
        <taxon>Cystobacter</taxon>
    </lineage>
</organism>
<dbReference type="Proteomes" id="UP000011682">
    <property type="component" value="Unassembled WGS sequence"/>
</dbReference>
<accession>S9PHB2</accession>
<dbReference type="EMBL" id="ANAH02000007">
    <property type="protein sequence ID" value="EPX62466.1"/>
    <property type="molecule type" value="Genomic_DNA"/>
</dbReference>
<evidence type="ECO:0000256" key="1">
    <source>
        <dbReference type="SAM" id="MobiDB-lite"/>
    </source>
</evidence>
<evidence type="ECO:0000313" key="2">
    <source>
        <dbReference type="EMBL" id="EPX62466.1"/>
    </source>
</evidence>
<protein>
    <submittedName>
        <fullName evidence="2">Uncharacterized protein</fullName>
    </submittedName>
</protein>
<feature type="region of interest" description="Disordered" evidence="1">
    <location>
        <begin position="127"/>
        <end position="189"/>
    </location>
</feature>
<feature type="compositionally biased region" description="Polar residues" evidence="1">
    <location>
        <begin position="178"/>
        <end position="187"/>
    </location>
</feature>
<feature type="compositionally biased region" description="Pro residues" evidence="1">
    <location>
        <begin position="167"/>
        <end position="177"/>
    </location>
</feature>
<comment type="caution">
    <text evidence="2">The sequence shown here is derived from an EMBL/GenBank/DDBJ whole genome shotgun (WGS) entry which is preliminary data.</text>
</comment>
<name>S9PHB2_CYSF2</name>
<keyword evidence="3" id="KW-1185">Reference proteome</keyword>